<dbReference type="CDD" id="cd05374">
    <property type="entry name" value="17beta-HSD-like_SDR_c"/>
    <property type="match status" value="1"/>
</dbReference>
<dbReference type="Gene3D" id="3.40.50.720">
    <property type="entry name" value="NAD(P)-binding Rossmann-like Domain"/>
    <property type="match status" value="1"/>
</dbReference>
<name>A0A364K4X7_9BACL</name>
<protein>
    <submittedName>
        <fullName evidence="4">Short-chain dehydrogenase</fullName>
    </submittedName>
</protein>
<proteinExistence type="inferred from homology"/>
<organism evidence="4 5">
    <name type="scientific">Thermoflavimicrobium daqui</name>
    <dbReference type="NCBI Taxonomy" id="2137476"/>
    <lineage>
        <taxon>Bacteria</taxon>
        <taxon>Bacillati</taxon>
        <taxon>Bacillota</taxon>
        <taxon>Bacilli</taxon>
        <taxon>Bacillales</taxon>
        <taxon>Thermoactinomycetaceae</taxon>
        <taxon>Thermoflavimicrobium</taxon>
    </lineage>
</organism>
<evidence type="ECO:0000256" key="1">
    <source>
        <dbReference type="ARBA" id="ARBA00006484"/>
    </source>
</evidence>
<dbReference type="PANTHER" id="PTHR43976:SF16">
    <property type="entry name" value="SHORT-CHAIN DEHYDROGENASE_REDUCTASE FAMILY PROTEIN"/>
    <property type="match status" value="1"/>
</dbReference>
<dbReference type="GO" id="GO:0016491">
    <property type="term" value="F:oxidoreductase activity"/>
    <property type="evidence" value="ECO:0007669"/>
    <property type="project" value="UniProtKB-KW"/>
</dbReference>
<dbReference type="InterPro" id="IPR051911">
    <property type="entry name" value="SDR_oxidoreductase"/>
</dbReference>
<evidence type="ECO:0000256" key="2">
    <source>
        <dbReference type="ARBA" id="ARBA00023002"/>
    </source>
</evidence>
<dbReference type="PRINTS" id="PR00081">
    <property type="entry name" value="GDHRDH"/>
</dbReference>
<reference evidence="4 5" key="2">
    <citation type="submission" date="2018-06" db="EMBL/GenBank/DDBJ databases">
        <authorList>
            <person name="Zhirakovskaya E."/>
        </authorList>
    </citation>
    <scope>NUCLEOTIDE SEQUENCE [LARGE SCALE GENOMIC DNA]</scope>
    <source>
        <strain evidence="4 5">FBKL4.011</strain>
    </source>
</reference>
<dbReference type="AlphaFoldDB" id="A0A364K4X7"/>
<dbReference type="EMBL" id="QJKK01000004">
    <property type="protein sequence ID" value="RAL24412.1"/>
    <property type="molecule type" value="Genomic_DNA"/>
</dbReference>
<accession>A0A364K4X7</accession>
<dbReference type="SUPFAM" id="SSF51735">
    <property type="entry name" value="NAD(P)-binding Rossmann-fold domains"/>
    <property type="match status" value="1"/>
</dbReference>
<sequence>MDRPVAFVTGASSGIGLATTLALAKEGYHVIAAIRNLQKQGEILQPAKKENIQARIQICELDVTKPEKASIVANQVWEEHGRLDILINNAGISVPGAVEEVDFLDWRKQFETNFFGIVYVTKAFLPMLREQKRGQIINMSSGASFLGSPYTAPYTASKCAIEGFSESLRFELLPYGIYVVLIEPGFYQTNILKRETNISPHSPYKADVERIQSFLNRFSNQAKDPRIVGEKIVAISKKKAPRMRYICGGDARRLFWIKRWLPFRAIEWFLQRM</sequence>
<dbReference type="Pfam" id="PF00106">
    <property type="entry name" value="adh_short"/>
    <property type="match status" value="1"/>
</dbReference>
<dbReference type="PANTHER" id="PTHR43976">
    <property type="entry name" value="SHORT CHAIN DEHYDROGENASE"/>
    <property type="match status" value="1"/>
</dbReference>
<dbReference type="OrthoDB" id="9775296at2"/>
<evidence type="ECO:0000256" key="3">
    <source>
        <dbReference type="RuleBase" id="RU000363"/>
    </source>
</evidence>
<reference evidence="4 5" key="1">
    <citation type="submission" date="2018-06" db="EMBL/GenBank/DDBJ databases">
        <title>Thermoflavimicrobium daqus sp. nov., a thermophilic microbe isolated from Moutai-flavour Daqu.</title>
        <authorList>
            <person name="Wang X."/>
            <person name="Zhou H."/>
        </authorList>
    </citation>
    <scope>NUCLEOTIDE SEQUENCE [LARGE SCALE GENOMIC DNA]</scope>
    <source>
        <strain evidence="4 5">FBKL4.011</strain>
    </source>
</reference>
<evidence type="ECO:0000313" key="4">
    <source>
        <dbReference type="EMBL" id="RAL24412.1"/>
    </source>
</evidence>
<dbReference type="InterPro" id="IPR002347">
    <property type="entry name" value="SDR_fam"/>
</dbReference>
<keyword evidence="2" id="KW-0560">Oxidoreductase</keyword>
<dbReference type="RefSeq" id="WP_113658782.1">
    <property type="nucleotide sequence ID" value="NZ_KZ845666.1"/>
</dbReference>
<gene>
    <name evidence="4" type="ORF">DL897_08790</name>
</gene>
<dbReference type="InterPro" id="IPR036291">
    <property type="entry name" value="NAD(P)-bd_dom_sf"/>
</dbReference>
<dbReference type="Proteomes" id="UP000251213">
    <property type="component" value="Unassembled WGS sequence"/>
</dbReference>
<dbReference type="PRINTS" id="PR00080">
    <property type="entry name" value="SDRFAMILY"/>
</dbReference>
<comment type="similarity">
    <text evidence="1 3">Belongs to the short-chain dehydrogenases/reductases (SDR) family.</text>
</comment>
<keyword evidence="5" id="KW-1185">Reference proteome</keyword>
<comment type="caution">
    <text evidence="4">The sequence shown here is derived from an EMBL/GenBank/DDBJ whole genome shotgun (WGS) entry which is preliminary data.</text>
</comment>
<evidence type="ECO:0000313" key="5">
    <source>
        <dbReference type="Proteomes" id="UP000251213"/>
    </source>
</evidence>